<evidence type="ECO:0000313" key="9">
    <source>
        <dbReference type="Proteomes" id="UP000480548"/>
    </source>
</evidence>
<evidence type="ECO:0000256" key="2">
    <source>
        <dbReference type="ARBA" id="ARBA00022692"/>
    </source>
</evidence>
<dbReference type="Pfam" id="PF00892">
    <property type="entry name" value="EamA"/>
    <property type="match status" value="1"/>
</dbReference>
<dbReference type="InterPro" id="IPR000620">
    <property type="entry name" value="EamA_dom"/>
</dbReference>
<dbReference type="PANTHER" id="PTHR23051:SF0">
    <property type="entry name" value="SOLUTE CARRIER FAMILY 35 MEMBER F5"/>
    <property type="match status" value="1"/>
</dbReference>
<proteinExistence type="predicted"/>
<feature type="transmembrane region" description="Helical" evidence="6">
    <location>
        <begin position="577"/>
        <end position="593"/>
    </location>
</feature>
<feature type="transmembrane region" description="Helical" evidence="6">
    <location>
        <begin position="274"/>
        <end position="294"/>
    </location>
</feature>
<dbReference type="Proteomes" id="UP000480548">
    <property type="component" value="Unassembled WGS sequence"/>
</dbReference>
<organism evidence="8 9">
    <name type="scientific">Orbilia oligospora</name>
    <name type="common">Nematode-trapping fungus</name>
    <name type="synonym">Arthrobotrys oligospora</name>
    <dbReference type="NCBI Taxonomy" id="2813651"/>
    <lineage>
        <taxon>Eukaryota</taxon>
        <taxon>Fungi</taxon>
        <taxon>Dikarya</taxon>
        <taxon>Ascomycota</taxon>
        <taxon>Pezizomycotina</taxon>
        <taxon>Orbiliomycetes</taxon>
        <taxon>Orbiliales</taxon>
        <taxon>Orbiliaceae</taxon>
        <taxon>Orbilia</taxon>
    </lineage>
</organism>
<feature type="compositionally biased region" description="Low complexity" evidence="5">
    <location>
        <begin position="48"/>
        <end position="61"/>
    </location>
</feature>
<protein>
    <recommendedName>
        <fullName evidence="7">EamA domain-containing protein</fullName>
    </recommendedName>
</protein>
<evidence type="ECO:0000256" key="1">
    <source>
        <dbReference type="ARBA" id="ARBA00004141"/>
    </source>
</evidence>
<feature type="transmembrane region" description="Helical" evidence="6">
    <location>
        <begin position="242"/>
        <end position="262"/>
    </location>
</feature>
<dbReference type="PANTHER" id="PTHR23051">
    <property type="entry name" value="SOLUTE CARRIER FAMILY 35, MEMBER F5"/>
    <property type="match status" value="1"/>
</dbReference>
<keyword evidence="3 6" id="KW-1133">Transmembrane helix</keyword>
<accession>A0A7C8JMH8</accession>
<dbReference type="InterPro" id="IPR037185">
    <property type="entry name" value="EmrE-like"/>
</dbReference>
<evidence type="ECO:0000256" key="5">
    <source>
        <dbReference type="SAM" id="MobiDB-lite"/>
    </source>
</evidence>
<feature type="transmembrane region" description="Helical" evidence="6">
    <location>
        <begin position="521"/>
        <end position="543"/>
    </location>
</feature>
<sequence>MKKRPFGLRSAASEPSYIEAPAPKHHVSALWLCPFSCEGAMQASIVAPSPISTSPSPSSSSNYRWKAVPDSPPPPPPPPKDDPPSRPPAFAGVVVGSSGARPGHQHNYVRPLPPPPPPRDHHRQQQQQNPTHIFGFVPQSHDRYRDVSYDRRLRLPPPPSQITEEVELEYIKYHKTKSRSNNNHNLDGPTNSASTMGRYEEDEESAGVDERERLVQDDRSVASGEVVVEGPRRYFGGLSRRAFGIALLLLVVTLWVTSNFLVSHIFTDDAYVKPYLVVYLSTSSFTVYLIPWGLKELYRNPNVRRWLRLMPLRGGKSRLDTRYTRLDDDEYDDEDEIDDGPGDDKLSTRETMRLSAQFCLLWFVANWFAGACLEYTSVASTTILSATSSIFTLIFGALYQVERFSWAKLASIIVSLSGVVLISKADASKGDGASTPETPSNTTKSHSAAETLLGDGMALFGALVYGLYTVLLKVRIGHESRVSMQLFFGFVGLFNFVCLWPGLIILHFTGYEKFELPPTNGVYWILFINCCITVVSDFCWVFAMMYTTPVIVTVGLSLSIPMALFGDVLISSLKLSWSYWIGAGLVFGAFFVVNNSVKDDELLEASGVAAAAGAGSAAVMDPEESDEDRRRSRVFERETTVYGGGRIF</sequence>
<evidence type="ECO:0000313" key="8">
    <source>
        <dbReference type="EMBL" id="KAF3127768.1"/>
    </source>
</evidence>
<feature type="region of interest" description="Disordered" evidence="5">
    <location>
        <begin position="175"/>
        <end position="212"/>
    </location>
</feature>
<feature type="transmembrane region" description="Helical" evidence="6">
    <location>
        <begin position="377"/>
        <end position="399"/>
    </location>
</feature>
<dbReference type="EMBL" id="WIQZ01000075">
    <property type="protein sequence ID" value="KAF3127768.1"/>
    <property type="molecule type" value="Genomic_DNA"/>
</dbReference>
<comment type="caution">
    <text evidence="8">The sequence shown here is derived from an EMBL/GenBank/DDBJ whole genome shotgun (WGS) entry which is preliminary data.</text>
</comment>
<gene>
    <name evidence="8" type="ORF">TWF703_009816</name>
</gene>
<feature type="transmembrane region" description="Helical" evidence="6">
    <location>
        <begin position="486"/>
        <end position="509"/>
    </location>
</feature>
<feature type="compositionally biased region" description="Polar residues" evidence="5">
    <location>
        <begin position="179"/>
        <end position="195"/>
    </location>
</feature>
<feature type="region of interest" description="Disordered" evidence="5">
    <location>
        <begin position="47"/>
        <end position="141"/>
    </location>
</feature>
<feature type="region of interest" description="Disordered" evidence="5">
    <location>
        <begin position="1"/>
        <end position="20"/>
    </location>
</feature>
<comment type="subcellular location">
    <subcellularLocation>
        <location evidence="1">Membrane</location>
        <topology evidence="1">Multi-pass membrane protein</topology>
    </subcellularLocation>
</comment>
<reference evidence="8 9" key="1">
    <citation type="submission" date="2019-06" db="EMBL/GenBank/DDBJ databases">
        <authorList>
            <person name="Palmer J.M."/>
        </authorList>
    </citation>
    <scope>NUCLEOTIDE SEQUENCE [LARGE SCALE GENOMIC DNA]</scope>
    <source>
        <strain evidence="8 9">TWF703</strain>
    </source>
</reference>
<dbReference type="GO" id="GO:0000329">
    <property type="term" value="C:fungal-type vacuole membrane"/>
    <property type="evidence" value="ECO:0007669"/>
    <property type="project" value="TreeGrafter"/>
</dbReference>
<feature type="domain" description="EamA" evidence="7">
    <location>
        <begin position="360"/>
        <end position="423"/>
    </location>
</feature>
<dbReference type="SUPFAM" id="SSF103481">
    <property type="entry name" value="Multidrug resistance efflux transporter EmrE"/>
    <property type="match status" value="2"/>
</dbReference>
<feature type="transmembrane region" description="Helical" evidence="6">
    <location>
        <begin position="354"/>
        <end position="371"/>
    </location>
</feature>
<dbReference type="AlphaFoldDB" id="A0A7C8JMH8"/>
<feature type="transmembrane region" description="Helical" evidence="6">
    <location>
        <begin position="406"/>
        <end position="423"/>
    </location>
</feature>
<feature type="transmembrane region" description="Helical" evidence="6">
    <location>
        <begin position="456"/>
        <end position="474"/>
    </location>
</feature>
<evidence type="ECO:0000256" key="6">
    <source>
        <dbReference type="SAM" id="Phobius"/>
    </source>
</evidence>
<evidence type="ECO:0000256" key="4">
    <source>
        <dbReference type="ARBA" id="ARBA00023136"/>
    </source>
</evidence>
<feature type="transmembrane region" description="Helical" evidence="6">
    <location>
        <begin position="550"/>
        <end position="571"/>
    </location>
</feature>
<keyword evidence="4 6" id="KW-0472">Membrane</keyword>
<name>A0A7C8JMH8_ORBOL</name>
<evidence type="ECO:0000256" key="3">
    <source>
        <dbReference type="ARBA" id="ARBA00022989"/>
    </source>
</evidence>
<keyword evidence="2 6" id="KW-0812">Transmembrane</keyword>
<evidence type="ECO:0000259" key="7">
    <source>
        <dbReference type="Pfam" id="PF00892"/>
    </source>
</evidence>